<dbReference type="InterPro" id="IPR035909">
    <property type="entry name" value="CheB_C"/>
</dbReference>
<dbReference type="GO" id="GO:0005737">
    <property type="term" value="C:cytoplasm"/>
    <property type="evidence" value="ECO:0007669"/>
    <property type="project" value="UniProtKB-SubCell"/>
</dbReference>
<dbReference type="KEGG" id="psic:J4E96_02360"/>
<comment type="subcellular location">
    <subcellularLocation>
        <location evidence="3">Cytoplasm</location>
    </subcellularLocation>
</comment>
<evidence type="ECO:0000313" key="8">
    <source>
        <dbReference type="EMBL" id="QTE29893.1"/>
    </source>
</evidence>
<comment type="function">
    <text evidence="3">Involved in chemotaxis. Part of a chemotaxis signal transduction system that modulates chemotaxis in response to various stimuli. Catalyzes the demethylation of specific methylglutamate residues introduced into the chemoreceptors (methyl-accepting chemotaxis proteins or MCP) by CheR. Also mediates the irreversible deamidation of specific glutamine residues to glutamic acid.</text>
</comment>
<dbReference type="PANTHER" id="PTHR42872:SF3">
    <property type="entry name" value="PROTEIN-GLUTAMATE METHYLESTERASE_PROTEIN-GLUTAMINE GLUTAMINASE 1"/>
    <property type="match status" value="1"/>
</dbReference>
<reference evidence="8" key="1">
    <citation type="submission" date="2021-03" db="EMBL/GenBank/DDBJ databases">
        <title>Pengzhenrongella sicca gen. nov., sp. nov., a new member of suborder Micrococcineae isolated from High-Arctic tundra soil.</title>
        <authorList>
            <person name="Peng F."/>
        </authorList>
    </citation>
    <scope>NUCLEOTIDE SEQUENCE</scope>
    <source>
        <strain evidence="8">LRZ-2</strain>
    </source>
</reference>
<dbReference type="SMART" id="SM00448">
    <property type="entry name" value="REC"/>
    <property type="match status" value="1"/>
</dbReference>
<dbReference type="PROSITE" id="PS50110">
    <property type="entry name" value="RESPONSE_REGULATORY"/>
    <property type="match status" value="1"/>
</dbReference>
<dbReference type="CDD" id="cd17541">
    <property type="entry name" value="REC_CheB-like"/>
    <property type="match status" value="1"/>
</dbReference>
<dbReference type="InterPro" id="IPR001789">
    <property type="entry name" value="Sig_transdc_resp-reg_receiver"/>
</dbReference>
<dbReference type="InterPro" id="IPR000673">
    <property type="entry name" value="Sig_transdc_resp-reg_Me-estase"/>
</dbReference>
<dbReference type="SUPFAM" id="SSF52172">
    <property type="entry name" value="CheY-like"/>
    <property type="match status" value="1"/>
</dbReference>
<evidence type="ECO:0000259" key="7">
    <source>
        <dbReference type="PROSITE" id="PS50122"/>
    </source>
</evidence>
<keyword evidence="3 5" id="KW-0597">Phosphoprotein</keyword>
<sequence length="414" mass="42509">MRNLDPGDHLAPRNGGHVSRIRVLVVDDSVVVRRLVADALAGDPQIDVVATAANGQIGLSKVEQLQPDLVTMDIEMPVMNGIEAVRALRKRGDRLPIIMFSTLTERGASATFDALAAGATDYVTKPANVGSVTEALKNVADQLIPRIKALVPHPGLGPTPTTRPFGAARLGAQATATDRATAFTADRQAAPRGAAAATSSATVRLATRPDGPARPVRVVILGSSTGGPEALSRVFSAITTPLPVPLVLVQHMPPLFTKQLANRLDRLGASTVIESAGDEELLPGHVYIAPGDAHLELRASARGARTLLSNGPAVNFCRPAVDVLFRSAVSVYGGGILAVVLTGMGADGRTGAEAVVGAGGTVMVQDEASSVVWGMPGAVAMAGFAHRVLPLDQIGATIVGAVQPATLATLGGAR</sequence>
<protein>
    <recommendedName>
        <fullName evidence="3">Protein-glutamate methylesterase/protein-glutamine glutaminase</fullName>
        <ecNumber evidence="3">3.1.1.61</ecNumber>
        <ecNumber evidence="3">3.5.1.44</ecNumber>
    </recommendedName>
</protein>
<keyword evidence="9" id="KW-1185">Reference proteome</keyword>
<dbReference type="PROSITE" id="PS50122">
    <property type="entry name" value="CHEB"/>
    <property type="match status" value="1"/>
</dbReference>
<evidence type="ECO:0000259" key="6">
    <source>
        <dbReference type="PROSITE" id="PS50110"/>
    </source>
</evidence>
<evidence type="ECO:0000256" key="3">
    <source>
        <dbReference type="HAMAP-Rule" id="MF_00099"/>
    </source>
</evidence>
<dbReference type="EC" id="3.5.1.44" evidence="3"/>
<evidence type="ECO:0000256" key="2">
    <source>
        <dbReference type="ARBA" id="ARBA00048267"/>
    </source>
</evidence>
<feature type="active site" evidence="3 4">
    <location>
        <position position="251"/>
    </location>
</feature>
<evidence type="ECO:0000256" key="4">
    <source>
        <dbReference type="PROSITE-ProRule" id="PRU00050"/>
    </source>
</evidence>
<dbReference type="PANTHER" id="PTHR42872">
    <property type="entry name" value="PROTEIN-GLUTAMATE METHYLESTERASE/PROTEIN-GLUTAMINE GLUTAMINASE"/>
    <property type="match status" value="1"/>
</dbReference>
<keyword evidence="1 3" id="KW-0378">Hydrolase</keyword>
<dbReference type="Pfam" id="PF01339">
    <property type="entry name" value="CheB_methylest"/>
    <property type="match status" value="1"/>
</dbReference>
<dbReference type="GO" id="GO:0006935">
    <property type="term" value="P:chemotaxis"/>
    <property type="evidence" value="ECO:0007669"/>
    <property type="project" value="UniProtKB-UniRule"/>
</dbReference>
<comment type="catalytic activity">
    <reaction evidence="2 3">
        <text>[protein]-L-glutamate 5-O-methyl ester + H2O = L-glutamyl-[protein] + methanol + H(+)</text>
        <dbReference type="Rhea" id="RHEA:23236"/>
        <dbReference type="Rhea" id="RHEA-COMP:10208"/>
        <dbReference type="Rhea" id="RHEA-COMP:10311"/>
        <dbReference type="ChEBI" id="CHEBI:15377"/>
        <dbReference type="ChEBI" id="CHEBI:15378"/>
        <dbReference type="ChEBI" id="CHEBI:17790"/>
        <dbReference type="ChEBI" id="CHEBI:29973"/>
        <dbReference type="ChEBI" id="CHEBI:82795"/>
        <dbReference type="EC" id="3.1.1.61"/>
    </reaction>
</comment>
<name>A0A8A4ZG22_9MICO</name>
<evidence type="ECO:0000256" key="1">
    <source>
        <dbReference type="ARBA" id="ARBA00022801"/>
    </source>
</evidence>
<dbReference type="GO" id="GO:0000156">
    <property type="term" value="F:phosphorelay response regulator activity"/>
    <property type="evidence" value="ECO:0007669"/>
    <property type="project" value="InterPro"/>
</dbReference>
<comment type="PTM">
    <text evidence="3">Phosphorylated by CheA. Phosphorylation of the N-terminal regulatory domain activates the methylesterase activity.</text>
</comment>
<proteinExistence type="inferred from homology"/>
<dbReference type="EMBL" id="CP071868">
    <property type="protein sequence ID" value="QTE29893.1"/>
    <property type="molecule type" value="Genomic_DNA"/>
</dbReference>
<dbReference type="HAMAP" id="MF_00099">
    <property type="entry name" value="CheB_chemtxs"/>
    <property type="match status" value="1"/>
</dbReference>
<dbReference type="NCBIfam" id="NF001965">
    <property type="entry name" value="PRK00742.1"/>
    <property type="match status" value="1"/>
</dbReference>
<dbReference type="GO" id="GO:0008984">
    <property type="term" value="F:protein-glutamate methylesterase activity"/>
    <property type="evidence" value="ECO:0007669"/>
    <property type="project" value="UniProtKB-UniRule"/>
</dbReference>
<keyword evidence="3" id="KW-0963">Cytoplasm</keyword>
<feature type="domain" description="Response regulatory" evidence="6">
    <location>
        <begin position="22"/>
        <end position="140"/>
    </location>
</feature>
<evidence type="ECO:0000313" key="9">
    <source>
        <dbReference type="Proteomes" id="UP000663937"/>
    </source>
</evidence>
<feature type="active site" evidence="3 4">
    <location>
        <position position="224"/>
    </location>
</feature>
<feature type="active site" evidence="3 4">
    <location>
        <position position="347"/>
    </location>
</feature>
<accession>A0A8A4ZG22</accession>
<dbReference type="GO" id="GO:0050568">
    <property type="term" value="F:protein-glutamine glutaminase activity"/>
    <property type="evidence" value="ECO:0007669"/>
    <property type="project" value="UniProtKB-UniRule"/>
</dbReference>
<dbReference type="AlphaFoldDB" id="A0A8A4ZG22"/>
<dbReference type="InterPro" id="IPR011006">
    <property type="entry name" value="CheY-like_superfamily"/>
</dbReference>
<gene>
    <name evidence="3" type="primary">cheB</name>
    <name evidence="8" type="ORF">J4E96_02360</name>
</gene>
<dbReference type="Pfam" id="PF00072">
    <property type="entry name" value="Response_reg"/>
    <property type="match status" value="1"/>
</dbReference>
<feature type="modified residue" description="4-aspartylphosphate" evidence="3 5">
    <location>
        <position position="73"/>
    </location>
</feature>
<evidence type="ECO:0000256" key="5">
    <source>
        <dbReference type="PROSITE-ProRule" id="PRU00169"/>
    </source>
</evidence>
<dbReference type="SUPFAM" id="SSF52738">
    <property type="entry name" value="Methylesterase CheB, C-terminal domain"/>
    <property type="match status" value="1"/>
</dbReference>
<comment type="catalytic activity">
    <reaction evidence="3">
        <text>L-glutaminyl-[protein] + H2O = L-glutamyl-[protein] + NH4(+)</text>
        <dbReference type="Rhea" id="RHEA:16441"/>
        <dbReference type="Rhea" id="RHEA-COMP:10207"/>
        <dbReference type="Rhea" id="RHEA-COMP:10208"/>
        <dbReference type="ChEBI" id="CHEBI:15377"/>
        <dbReference type="ChEBI" id="CHEBI:28938"/>
        <dbReference type="ChEBI" id="CHEBI:29973"/>
        <dbReference type="ChEBI" id="CHEBI:30011"/>
        <dbReference type="EC" id="3.5.1.44"/>
    </reaction>
</comment>
<dbReference type="EC" id="3.1.1.61" evidence="3"/>
<dbReference type="Gene3D" id="3.40.50.180">
    <property type="entry name" value="Methylesterase CheB, C-terminal domain"/>
    <property type="match status" value="1"/>
</dbReference>
<dbReference type="CDD" id="cd16432">
    <property type="entry name" value="CheB_Rec"/>
    <property type="match status" value="1"/>
</dbReference>
<organism evidence="8 9">
    <name type="scientific">Pengzhenrongella sicca</name>
    <dbReference type="NCBI Taxonomy" id="2819238"/>
    <lineage>
        <taxon>Bacteria</taxon>
        <taxon>Bacillati</taxon>
        <taxon>Actinomycetota</taxon>
        <taxon>Actinomycetes</taxon>
        <taxon>Micrococcales</taxon>
        <taxon>Pengzhenrongella</taxon>
    </lineage>
</organism>
<comment type="domain">
    <text evidence="3">Contains a C-terminal catalytic domain, and an N-terminal region which modulates catalytic activity.</text>
</comment>
<dbReference type="Proteomes" id="UP000663937">
    <property type="component" value="Chromosome"/>
</dbReference>
<feature type="domain" description="CheB-type methylesterase" evidence="7">
    <location>
        <begin position="212"/>
        <end position="405"/>
    </location>
</feature>
<comment type="similarity">
    <text evidence="3">Belongs to the CheB family.</text>
</comment>
<dbReference type="InterPro" id="IPR008248">
    <property type="entry name" value="CheB-like"/>
</dbReference>
<keyword evidence="3 4" id="KW-0145">Chemotaxis</keyword>
<dbReference type="Gene3D" id="3.40.50.2300">
    <property type="match status" value="1"/>
</dbReference>